<protein>
    <recommendedName>
        <fullName evidence="1">Rhodanese domain-containing protein</fullName>
    </recommendedName>
</protein>
<dbReference type="OrthoDB" id="7835227at2"/>
<dbReference type="InterPro" id="IPR001763">
    <property type="entry name" value="Rhodanese-like_dom"/>
</dbReference>
<dbReference type="AlphaFoldDB" id="A0A1Y5TJT3"/>
<feature type="domain" description="Rhodanese" evidence="1">
    <location>
        <begin position="59"/>
        <end position="166"/>
    </location>
</feature>
<evidence type="ECO:0000313" key="2">
    <source>
        <dbReference type="EMBL" id="SLN63619.1"/>
    </source>
</evidence>
<dbReference type="SUPFAM" id="SSF52821">
    <property type="entry name" value="Rhodanese/Cell cycle control phosphatase"/>
    <property type="match status" value="1"/>
</dbReference>
<dbReference type="InterPro" id="IPR036873">
    <property type="entry name" value="Rhodanese-like_dom_sf"/>
</dbReference>
<dbReference type="Gene3D" id="3.40.250.10">
    <property type="entry name" value="Rhodanese-like domain"/>
    <property type="match status" value="1"/>
</dbReference>
<dbReference type="RefSeq" id="WP_143515521.1">
    <property type="nucleotide sequence ID" value="NZ_FWFT01000007.1"/>
</dbReference>
<gene>
    <name evidence="2" type="ORF">PSJ8397_03367</name>
</gene>
<dbReference type="Proteomes" id="UP000193623">
    <property type="component" value="Unassembled WGS sequence"/>
</dbReference>
<dbReference type="EMBL" id="FWFT01000007">
    <property type="protein sequence ID" value="SLN63619.1"/>
    <property type="molecule type" value="Genomic_DNA"/>
</dbReference>
<dbReference type="SMART" id="SM00450">
    <property type="entry name" value="RHOD"/>
    <property type="match status" value="1"/>
</dbReference>
<evidence type="ECO:0000259" key="1">
    <source>
        <dbReference type="PROSITE" id="PS50206"/>
    </source>
</evidence>
<keyword evidence="3" id="KW-1185">Reference proteome</keyword>
<sequence length="202" mass="22099">MFDWKSHILAVSLLLGVTILPIGPPQPEMTAYATGVAPEKSTELGLYLSSQEAFAFLQAHPETLFIDTRDPMEVSMMGHPVGIDAIVPINIHSNVYLESRAEYSLVPNPDVMDTWSNIAADFGTNKDDVIIVTCGNGRRSALMVNKLVAEGYTNVWHIVDGYPGEESEYPDGPNTKNAWQLAGLPWGGEENLPGSAWTRLLN</sequence>
<accession>A0A1Y5TJT3</accession>
<name>A0A1Y5TJT3_9RHOB</name>
<evidence type="ECO:0000313" key="3">
    <source>
        <dbReference type="Proteomes" id="UP000193623"/>
    </source>
</evidence>
<dbReference type="Pfam" id="PF00581">
    <property type="entry name" value="Rhodanese"/>
    <property type="match status" value="1"/>
</dbReference>
<organism evidence="2 3">
    <name type="scientific">Pseudooctadecabacter jejudonensis</name>
    <dbReference type="NCBI Taxonomy" id="1391910"/>
    <lineage>
        <taxon>Bacteria</taxon>
        <taxon>Pseudomonadati</taxon>
        <taxon>Pseudomonadota</taxon>
        <taxon>Alphaproteobacteria</taxon>
        <taxon>Rhodobacterales</taxon>
        <taxon>Paracoccaceae</taxon>
        <taxon>Pseudooctadecabacter</taxon>
    </lineage>
</organism>
<reference evidence="2 3" key="1">
    <citation type="submission" date="2017-03" db="EMBL/GenBank/DDBJ databases">
        <authorList>
            <person name="Afonso C.L."/>
            <person name="Miller P.J."/>
            <person name="Scott M.A."/>
            <person name="Spackman E."/>
            <person name="Goraichik I."/>
            <person name="Dimitrov K.M."/>
            <person name="Suarez D.L."/>
            <person name="Swayne D.E."/>
        </authorList>
    </citation>
    <scope>NUCLEOTIDE SEQUENCE [LARGE SCALE GENOMIC DNA]</scope>
    <source>
        <strain evidence="2 3">CECT 8397</strain>
    </source>
</reference>
<proteinExistence type="predicted"/>
<dbReference type="PROSITE" id="PS50206">
    <property type="entry name" value="RHODANESE_3"/>
    <property type="match status" value="1"/>
</dbReference>